<feature type="region of interest" description="Disordered" evidence="5">
    <location>
        <begin position="237"/>
        <end position="284"/>
    </location>
</feature>
<dbReference type="InterPro" id="IPR045831">
    <property type="entry name" value="LIN9_C"/>
</dbReference>
<dbReference type="PANTHER" id="PTHR21689">
    <property type="entry name" value="LIN-9"/>
    <property type="match status" value="1"/>
</dbReference>
<dbReference type="InterPro" id="IPR001005">
    <property type="entry name" value="SANT/Myb"/>
</dbReference>
<comment type="caution">
    <text evidence="7">The sequence shown here is derived from an EMBL/GenBank/DDBJ whole genome shotgun (WGS) entry which is preliminary data.</text>
</comment>
<feature type="compositionally biased region" description="Polar residues" evidence="5">
    <location>
        <begin position="237"/>
        <end position="258"/>
    </location>
</feature>
<evidence type="ECO:0000256" key="1">
    <source>
        <dbReference type="ARBA" id="ARBA00004123"/>
    </source>
</evidence>
<dbReference type="InterPro" id="IPR033471">
    <property type="entry name" value="DIRP"/>
</dbReference>
<keyword evidence="3" id="KW-0539">Nucleus</keyword>
<evidence type="ECO:0000256" key="2">
    <source>
        <dbReference type="ARBA" id="ARBA00006732"/>
    </source>
</evidence>
<feature type="coiled-coil region" evidence="4">
    <location>
        <begin position="875"/>
        <end position="909"/>
    </location>
</feature>
<feature type="domain" description="SANT" evidence="6">
    <location>
        <begin position="47"/>
        <end position="100"/>
    </location>
</feature>
<dbReference type="PROSITE" id="PS51293">
    <property type="entry name" value="SANT"/>
    <property type="match status" value="1"/>
</dbReference>
<reference evidence="7 8" key="1">
    <citation type="journal article" date="2023" name="Plant Biotechnol. J.">
        <title>Chromosome-level wild Hevea brasiliensis genome provides new tools for genomic-assisted breeding and valuable loci to elevate rubber yield.</title>
        <authorList>
            <person name="Cheng H."/>
            <person name="Song X."/>
            <person name="Hu Y."/>
            <person name="Wu T."/>
            <person name="Yang Q."/>
            <person name="An Z."/>
            <person name="Feng S."/>
            <person name="Deng Z."/>
            <person name="Wu W."/>
            <person name="Zeng X."/>
            <person name="Tu M."/>
            <person name="Wang X."/>
            <person name="Huang H."/>
        </authorList>
    </citation>
    <scope>NUCLEOTIDE SEQUENCE [LARGE SCALE GENOMIC DNA]</scope>
    <source>
        <strain evidence="7">MT/VB/25A 57/8</strain>
    </source>
</reference>
<protein>
    <recommendedName>
        <fullName evidence="6">SANT domain-containing protein</fullName>
    </recommendedName>
</protein>
<evidence type="ECO:0000256" key="3">
    <source>
        <dbReference type="ARBA" id="ARBA00023242"/>
    </source>
</evidence>
<sequence>MIKLLMAPSRKSRSVNKRFSYINEATSNKNGENTNKSRQRKRKLSDMLGPQWSKEELERFYKAYRKHGKDWEKVTASVRDRSVENVEALYTMNRAYLSLPRGYASAAGLIAMMTDHYSNLEDSDSEQETNEPVVAPRKPQKSARGAKELDASLVPDLVQSQSAASNYGCLSLLKKRRSGSRPWAVGKRTPRVPVSHSFDKDNREKYISPVRQGLKLKADALDDDVAHEIALVLTEASQRAGSPQVSQTPNRKTETPSPVRNGEHMHAESEMTNTKLRGSEMDEGGCELSLGSTEADLGHYVRNKRFMKGKRYHVRKPEVEENMDDHLDDLKEACSGTEEGQKLSATKGKLEMEVLGTKLPRPSNKGQRKRSKKVLFGEGEADAFDALQALADLSLRLPEAPVDTESSVHVEEQKTEIVSKTKLKGNHSTPRVKVASKTTKQGKVFPQDVSASPEVKDGAHQITVGIRKRRKKSLPSKILENEEHIDSHLGESQKVEGTDDVSDIMNKAKCSHDSACQKQGKLMKPPEFASNDHGRESNDSAPSSIQVLSSNQFNLPTKVRSRRKINTPKPLVDKDTTSSENIVNGQYNIAIPSFNDNVLNLKKKHSNCLSWYQVRRWCVFEWFYSAIDYPWFAKREFVEYLDHVGLGHIPRLTRVEWGVIRSSLGKPRRFSEQFLKEEKEKLNQYRESVRNHYTELRAGTKDGLPTDLARPLSVGQRIIALHPKTREIHDGSVLTVDHNRCRVQFDQPELGVEFVMDVDCMPLNPLENIPASLTRHNIFFNKFIENLNDIKMNGQPMERKMEGYIKFASCENLDNGTGFPHTSPSTHLISNLFQHAKGGSANSNVQVSIESGEPVIAQPFILSHVQAKEADIQALSELTRALDKKEAVVSELKRMNDEVENQKDGENSLNDSELFKKHYAAVLLQLNEVNEQVSAALFCLRQRNTYQGNNPHVWLKPMIGIGEPAGHCCSFDHSADEIQESGSHVAEIVESSRTKAQTMVDAAMQAMSSLKKGVSSFESIEEAIDFVNNQLSVDDLSTPGMQTSTTANLVHGSLASQDQSGSCAANVGANSHASDTHLDHISDQNEAQIPSELITQCVATLLMIQKCTERQFPPSDVAEVLDSAVTSLKPCCSPNLPIYADIQKCMGIIRNQILALIPT</sequence>
<name>A0ABQ9L464_HEVBR</name>
<evidence type="ECO:0000256" key="4">
    <source>
        <dbReference type="SAM" id="Coils"/>
    </source>
</evidence>
<comment type="subcellular location">
    <subcellularLocation>
        <location evidence="1">Nucleus</location>
    </subcellularLocation>
</comment>
<feature type="region of interest" description="Disordered" evidence="5">
    <location>
        <begin position="120"/>
        <end position="147"/>
    </location>
</feature>
<dbReference type="InterPro" id="IPR009057">
    <property type="entry name" value="Homeodomain-like_sf"/>
</dbReference>
<dbReference type="InterPro" id="IPR017884">
    <property type="entry name" value="SANT_dom"/>
</dbReference>
<accession>A0ABQ9L464</accession>
<dbReference type="Gene3D" id="1.20.58.1880">
    <property type="match status" value="1"/>
</dbReference>
<keyword evidence="8" id="KW-1185">Reference proteome</keyword>
<dbReference type="EMBL" id="JARPOI010000015">
    <property type="protein sequence ID" value="KAJ9154477.1"/>
    <property type="molecule type" value="Genomic_DNA"/>
</dbReference>
<evidence type="ECO:0000313" key="8">
    <source>
        <dbReference type="Proteomes" id="UP001174677"/>
    </source>
</evidence>
<evidence type="ECO:0000256" key="5">
    <source>
        <dbReference type="SAM" id="MobiDB-lite"/>
    </source>
</evidence>
<feature type="region of interest" description="Disordered" evidence="5">
    <location>
        <begin position="514"/>
        <end position="543"/>
    </location>
</feature>
<dbReference type="Pfam" id="PF00249">
    <property type="entry name" value="Myb_DNA-binding"/>
    <property type="match status" value="1"/>
</dbReference>
<dbReference type="CDD" id="cd00167">
    <property type="entry name" value="SANT"/>
    <property type="match status" value="1"/>
</dbReference>
<dbReference type="Pfam" id="PF19438">
    <property type="entry name" value="LIN9_C"/>
    <property type="match status" value="1"/>
</dbReference>
<dbReference type="Proteomes" id="UP001174677">
    <property type="component" value="Chromosome 15"/>
</dbReference>
<keyword evidence="4" id="KW-0175">Coiled coil</keyword>
<dbReference type="Pfam" id="PF06584">
    <property type="entry name" value="DIRP"/>
    <property type="match status" value="1"/>
</dbReference>
<evidence type="ECO:0000313" key="7">
    <source>
        <dbReference type="EMBL" id="KAJ9154477.1"/>
    </source>
</evidence>
<comment type="similarity">
    <text evidence="2">Belongs to the lin-9 family.</text>
</comment>
<organism evidence="7 8">
    <name type="scientific">Hevea brasiliensis</name>
    <name type="common">Para rubber tree</name>
    <name type="synonym">Siphonia brasiliensis</name>
    <dbReference type="NCBI Taxonomy" id="3981"/>
    <lineage>
        <taxon>Eukaryota</taxon>
        <taxon>Viridiplantae</taxon>
        <taxon>Streptophyta</taxon>
        <taxon>Embryophyta</taxon>
        <taxon>Tracheophyta</taxon>
        <taxon>Spermatophyta</taxon>
        <taxon>Magnoliopsida</taxon>
        <taxon>eudicotyledons</taxon>
        <taxon>Gunneridae</taxon>
        <taxon>Pentapetalae</taxon>
        <taxon>rosids</taxon>
        <taxon>fabids</taxon>
        <taxon>Malpighiales</taxon>
        <taxon>Euphorbiaceae</taxon>
        <taxon>Crotonoideae</taxon>
        <taxon>Micrandreae</taxon>
        <taxon>Hevea</taxon>
    </lineage>
</organism>
<proteinExistence type="inferred from homology"/>
<evidence type="ECO:0000259" key="6">
    <source>
        <dbReference type="PROSITE" id="PS51293"/>
    </source>
</evidence>
<dbReference type="SUPFAM" id="SSF46689">
    <property type="entry name" value="Homeodomain-like"/>
    <property type="match status" value="1"/>
</dbReference>
<feature type="region of interest" description="Disordered" evidence="5">
    <location>
        <begin position="26"/>
        <end position="48"/>
    </location>
</feature>
<dbReference type="SMART" id="SM01135">
    <property type="entry name" value="DIRP"/>
    <property type="match status" value="1"/>
</dbReference>
<feature type="compositionally biased region" description="Polar residues" evidence="5">
    <location>
        <begin position="26"/>
        <end position="36"/>
    </location>
</feature>
<gene>
    <name evidence="7" type="ORF">P3X46_027804</name>
</gene>
<dbReference type="InterPro" id="IPR010561">
    <property type="entry name" value="LIN-9/ALY1"/>
</dbReference>
<dbReference type="PANTHER" id="PTHR21689:SF2">
    <property type="entry name" value="PROTEIN LIN-9 HOMOLOG"/>
    <property type="match status" value="1"/>
</dbReference>